<evidence type="ECO:0000256" key="7">
    <source>
        <dbReference type="SAM" id="MobiDB-lite"/>
    </source>
</evidence>
<feature type="region of interest" description="Disordered" evidence="7">
    <location>
        <begin position="341"/>
        <end position="367"/>
    </location>
</feature>
<dbReference type="SUPFAM" id="SSF54211">
    <property type="entry name" value="Ribosomal protein S5 domain 2-like"/>
    <property type="match status" value="1"/>
</dbReference>
<accession>A0A2N5SJ05</accession>
<protein>
    <recommendedName>
        <fullName evidence="8">RWD domain-containing protein</fullName>
    </recommendedName>
</protein>
<name>A0A2N5SJ05_9BASI</name>
<evidence type="ECO:0000313" key="10">
    <source>
        <dbReference type="Proteomes" id="UP000235388"/>
    </source>
</evidence>
<dbReference type="InterPro" id="IPR006575">
    <property type="entry name" value="RWD_dom"/>
</dbReference>
<dbReference type="EMBL" id="PGCJ01000956">
    <property type="protein sequence ID" value="PLW13228.1"/>
    <property type="molecule type" value="Genomic_DNA"/>
</dbReference>
<dbReference type="GO" id="GO:0005737">
    <property type="term" value="C:cytoplasm"/>
    <property type="evidence" value="ECO:0007669"/>
    <property type="project" value="UniProtKB-SubCell"/>
</dbReference>
<keyword evidence="3" id="KW-0963">Cytoplasm</keyword>
<dbReference type="PANTHER" id="PTHR16301">
    <property type="entry name" value="IMPACT-RELATED"/>
    <property type="match status" value="1"/>
</dbReference>
<dbReference type="AlphaFoldDB" id="A0A2N5SJ05"/>
<evidence type="ECO:0000256" key="6">
    <source>
        <dbReference type="ARBA" id="ARBA00023016"/>
    </source>
</evidence>
<keyword evidence="5" id="KW-0810">Translation regulation</keyword>
<comment type="similarity">
    <text evidence="2">Belongs to the IMPACT family.</text>
</comment>
<dbReference type="GO" id="GO:0006446">
    <property type="term" value="P:regulation of translational initiation"/>
    <property type="evidence" value="ECO:0007669"/>
    <property type="project" value="TreeGrafter"/>
</dbReference>
<keyword evidence="4" id="KW-0678">Repressor</keyword>
<dbReference type="STRING" id="200324.A0A2N5SJ05"/>
<feature type="region of interest" description="Disordered" evidence="7">
    <location>
        <begin position="172"/>
        <end position="210"/>
    </location>
</feature>
<dbReference type="GO" id="GO:0140469">
    <property type="term" value="P:GCN2-mediated signaling"/>
    <property type="evidence" value="ECO:0007669"/>
    <property type="project" value="TreeGrafter"/>
</dbReference>
<gene>
    <name evidence="9" type="ORF">PCANC_18012</name>
</gene>
<dbReference type="InterPro" id="IPR016135">
    <property type="entry name" value="UBQ-conjugating_enzyme/RWD"/>
</dbReference>
<dbReference type="Pfam" id="PF01205">
    <property type="entry name" value="Impact_N"/>
    <property type="match status" value="1"/>
</dbReference>
<reference evidence="9 10" key="1">
    <citation type="submission" date="2017-11" db="EMBL/GenBank/DDBJ databases">
        <title>De novo assembly and phasing of dikaryotic genomes from two isolates of Puccinia coronata f. sp. avenae, the causal agent of oat crown rust.</title>
        <authorList>
            <person name="Miller M.E."/>
            <person name="Zhang Y."/>
            <person name="Omidvar V."/>
            <person name="Sperschneider J."/>
            <person name="Schwessinger B."/>
            <person name="Raley C."/>
            <person name="Palmer J.M."/>
            <person name="Garnica D."/>
            <person name="Upadhyaya N."/>
            <person name="Rathjen J."/>
            <person name="Taylor J.M."/>
            <person name="Park R.F."/>
            <person name="Dodds P.N."/>
            <person name="Hirsch C.D."/>
            <person name="Kianian S.F."/>
            <person name="Figueroa M."/>
        </authorList>
    </citation>
    <scope>NUCLEOTIDE SEQUENCE [LARGE SCALE GENOMIC DNA]</scope>
    <source>
        <strain evidence="9">12NC29</strain>
    </source>
</reference>
<dbReference type="InterPro" id="IPR023582">
    <property type="entry name" value="Impact"/>
</dbReference>
<dbReference type="InterPro" id="IPR001498">
    <property type="entry name" value="Impact_N"/>
</dbReference>
<evidence type="ECO:0000256" key="1">
    <source>
        <dbReference type="ARBA" id="ARBA00004496"/>
    </source>
</evidence>
<dbReference type="Gene3D" id="3.30.230.30">
    <property type="entry name" value="Impact, N-terminal domain"/>
    <property type="match status" value="1"/>
</dbReference>
<evidence type="ECO:0000256" key="5">
    <source>
        <dbReference type="ARBA" id="ARBA00022845"/>
    </source>
</evidence>
<dbReference type="Pfam" id="PF05773">
    <property type="entry name" value="RWD"/>
    <property type="match status" value="1"/>
</dbReference>
<dbReference type="InterPro" id="IPR036956">
    <property type="entry name" value="Impact_N_sf"/>
</dbReference>
<organism evidence="9 10">
    <name type="scientific">Puccinia coronata f. sp. avenae</name>
    <dbReference type="NCBI Taxonomy" id="200324"/>
    <lineage>
        <taxon>Eukaryota</taxon>
        <taxon>Fungi</taxon>
        <taxon>Dikarya</taxon>
        <taxon>Basidiomycota</taxon>
        <taxon>Pucciniomycotina</taxon>
        <taxon>Pucciniomycetes</taxon>
        <taxon>Pucciniales</taxon>
        <taxon>Pucciniaceae</taxon>
        <taxon>Puccinia</taxon>
    </lineage>
</organism>
<sequence>MSTITRLVHRLEQSDSRARHEQLVEELNTLDAILGEESVHCGWEEDSNDRVSGITLLIHIHLSGGHLAFADPAQDHVDDGHDEDTHCQLQLDIPNGYPSHEEDFPRLALLAKYIGPFKVNDQLLEAVQNVFKKLSSSSSSSSTDPILYDGIQTGKEIIAEFYHSHISKKAATSSPHERCESRGTHARSSAELAAKKNDPPVSPPLQHAHDSQSLEGAHTFVVHSCAPIVDRKSVFIGHAIALADPKEVPRILQQLLSDKKIAKASHNIVAWRCEFNGCLHQDNDDDGESAAGSRMLHLLNILDVKKVFVCVSRWFGGIHLGADRFKHINQATRDALMQGHFIPSEPSLKNPSPAHPHVSSSGSKKKR</sequence>
<proteinExistence type="inferred from homology"/>
<evidence type="ECO:0000256" key="4">
    <source>
        <dbReference type="ARBA" id="ARBA00022491"/>
    </source>
</evidence>
<comment type="subcellular location">
    <subcellularLocation>
        <location evidence="1">Cytoplasm</location>
    </subcellularLocation>
</comment>
<dbReference type="PROSITE" id="PS50908">
    <property type="entry name" value="RWD"/>
    <property type="match status" value="1"/>
</dbReference>
<dbReference type="InterPro" id="IPR020568">
    <property type="entry name" value="Ribosomal_Su5_D2-typ_SF"/>
</dbReference>
<dbReference type="Gene3D" id="3.10.110.10">
    <property type="entry name" value="Ubiquitin Conjugating Enzyme"/>
    <property type="match status" value="1"/>
</dbReference>
<feature type="compositionally biased region" description="Polar residues" evidence="7">
    <location>
        <begin position="358"/>
        <end position="367"/>
    </location>
</feature>
<evidence type="ECO:0000256" key="3">
    <source>
        <dbReference type="ARBA" id="ARBA00022490"/>
    </source>
</evidence>
<dbReference type="OrthoDB" id="69641at2759"/>
<keyword evidence="10" id="KW-1185">Reference proteome</keyword>
<comment type="caution">
    <text evidence="9">The sequence shown here is derived from an EMBL/GenBank/DDBJ whole genome shotgun (WGS) entry which is preliminary data.</text>
</comment>
<dbReference type="PANTHER" id="PTHR16301:SF24">
    <property type="entry name" value="RWD DOMAIN-CONTAINING PROTEIN"/>
    <property type="match status" value="1"/>
</dbReference>
<evidence type="ECO:0000313" key="9">
    <source>
        <dbReference type="EMBL" id="PLW13228.1"/>
    </source>
</evidence>
<keyword evidence="6" id="KW-0346">Stress response</keyword>
<evidence type="ECO:0000259" key="8">
    <source>
        <dbReference type="PROSITE" id="PS50908"/>
    </source>
</evidence>
<feature type="domain" description="RWD" evidence="8">
    <location>
        <begin position="25"/>
        <end position="161"/>
    </location>
</feature>
<dbReference type="Proteomes" id="UP000235388">
    <property type="component" value="Unassembled WGS sequence"/>
</dbReference>
<evidence type="ECO:0000256" key="2">
    <source>
        <dbReference type="ARBA" id="ARBA00007665"/>
    </source>
</evidence>